<sequence>MKKFHFAYIVVMLNIFIISGQNQKTKYDSGLDQMTDSILNNRYKGVHSLLIAKDNKLIYEQYFNGYTKDSLHDSRSSFKSITSLLVGIAVDKGFIKNINQKVYEFFPEYPSLKTDPLKKLLTIKNLLEMKSGFDCEEFNDTKDCEDTMSLSKDWVAYSLNLPMKNKPGEIWAYTSVNPMILSGILKKATRMSVKDFAKKYFFDPLGISSYRWTVDPSGNAMTAGSFYFRPLDMLKIGQLVENKGVYNRKQIISKKWIEQSTACNIKIPDFSYMESSKSKVGFPQPAYYGYYWYRETIKTKNIEENVLFASGNGGQYIFIIERLNLTVVFTQGNYGSYKAKQAFEILAKHILPPKN</sequence>
<dbReference type="Pfam" id="PF00144">
    <property type="entry name" value="Beta-lactamase"/>
    <property type="match status" value="1"/>
</dbReference>
<evidence type="ECO:0000313" key="2">
    <source>
        <dbReference type="EMBL" id="KFF06371.1"/>
    </source>
</evidence>
<gene>
    <name evidence="2" type="ORF">IW19_12985</name>
</gene>
<name>A0A085ZPK7_9FLAO</name>
<proteinExistence type="predicted"/>
<dbReference type="STRING" id="362418.IW19_12985"/>
<dbReference type="PANTHER" id="PTHR43283:SF7">
    <property type="entry name" value="BETA-LACTAMASE-RELATED DOMAIN-CONTAINING PROTEIN"/>
    <property type="match status" value="1"/>
</dbReference>
<evidence type="ECO:0000313" key="3">
    <source>
        <dbReference type="Proteomes" id="UP000028715"/>
    </source>
</evidence>
<accession>A0A085ZPK7</accession>
<feature type="domain" description="Beta-lactamase-related" evidence="1">
    <location>
        <begin position="48"/>
        <end position="336"/>
    </location>
</feature>
<dbReference type="InterPro" id="IPR001466">
    <property type="entry name" value="Beta-lactam-related"/>
</dbReference>
<evidence type="ECO:0000259" key="1">
    <source>
        <dbReference type="Pfam" id="PF00144"/>
    </source>
</evidence>
<comment type="caution">
    <text evidence="2">The sequence shown here is derived from an EMBL/GenBank/DDBJ whole genome shotgun (WGS) entry which is preliminary data.</text>
</comment>
<protein>
    <recommendedName>
        <fullName evidence="1">Beta-lactamase-related domain-containing protein</fullName>
    </recommendedName>
</protein>
<dbReference type="Proteomes" id="UP000028715">
    <property type="component" value="Unassembled WGS sequence"/>
</dbReference>
<organism evidence="2 3">
    <name type="scientific">Flavobacterium reichenbachii</name>
    <dbReference type="NCBI Taxonomy" id="362418"/>
    <lineage>
        <taxon>Bacteria</taxon>
        <taxon>Pseudomonadati</taxon>
        <taxon>Bacteroidota</taxon>
        <taxon>Flavobacteriia</taxon>
        <taxon>Flavobacteriales</taxon>
        <taxon>Flavobacteriaceae</taxon>
        <taxon>Flavobacterium</taxon>
    </lineage>
</organism>
<dbReference type="InterPro" id="IPR012338">
    <property type="entry name" value="Beta-lactam/transpept-like"/>
</dbReference>
<reference evidence="2 3" key="1">
    <citation type="submission" date="2014-07" db="EMBL/GenBank/DDBJ databases">
        <title>Genome of Flavobacterium reichenbachii LMG 25512.</title>
        <authorList>
            <person name="Stropko S.J."/>
            <person name="Pipes S.E."/>
            <person name="Newman J.D."/>
        </authorList>
    </citation>
    <scope>NUCLEOTIDE SEQUENCE [LARGE SCALE GENOMIC DNA]</scope>
    <source>
        <strain evidence="2 3">LMG 25512</strain>
    </source>
</reference>
<dbReference type="Gene3D" id="3.40.710.10">
    <property type="entry name" value="DD-peptidase/beta-lactamase superfamily"/>
    <property type="match status" value="1"/>
</dbReference>
<dbReference type="RefSeq" id="WP_035684633.1">
    <property type="nucleotide sequence ID" value="NZ_JPRL01000001.1"/>
</dbReference>
<dbReference type="OrthoDB" id="9773047at2"/>
<dbReference type="PANTHER" id="PTHR43283">
    <property type="entry name" value="BETA-LACTAMASE-RELATED"/>
    <property type="match status" value="1"/>
</dbReference>
<dbReference type="InterPro" id="IPR050789">
    <property type="entry name" value="Diverse_Enzym_Activities"/>
</dbReference>
<keyword evidence="3" id="KW-1185">Reference proteome</keyword>
<dbReference type="AlphaFoldDB" id="A0A085ZPK7"/>
<dbReference type="EMBL" id="JPRL01000001">
    <property type="protein sequence ID" value="KFF06371.1"/>
    <property type="molecule type" value="Genomic_DNA"/>
</dbReference>
<dbReference type="eggNOG" id="COG1680">
    <property type="taxonomic scope" value="Bacteria"/>
</dbReference>
<dbReference type="SUPFAM" id="SSF56601">
    <property type="entry name" value="beta-lactamase/transpeptidase-like"/>
    <property type="match status" value="1"/>
</dbReference>